<protein>
    <submittedName>
        <fullName evidence="2">Transposon TX1 uncharacterized 149 kDa protein</fullName>
    </submittedName>
</protein>
<dbReference type="EMBL" id="QGNW01001974">
    <property type="protein sequence ID" value="RVW26927.1"/>
    <property type="molecule type" value="Genomic_DNA"/>
</dbReference>
<evidence type="ECO:0000313" key="3">
    <source>
        <dbReference type="Proteomes" id="UP000288805"/>
    </source>
</evidence>
<dbReference type="PROSITE" id="PS50878">
    <property type="entry name" value="RT_POL"/>
    <property type="match status" value="1"/>
</dbReference>
<dbReference type="AlphaFoldDB" id="A0A438CUP2"/>
<comment type="caution">
    <text evidence="2">The sequence shown here is derived from an EMBL/GenBank/DDBJ whole genome shotgun (WGS) entry which is preliminary data.</text>
</comment>
<evidence type="ECO:0000259" key="1">
    <source>
        <dbReference type="PROSITE" id="PS50878"/>
    </source>
</evidence>
<reference evidence="2 3" key="1">
    <citation type="journal article" date="2018" name="PLoS Genet.">
        <title>Population sequencing reveals clonal diversity and ancestral inbreeding in the grapevine cultivar Chardonnay.</title>
        <authorList>
            <person name="Roach M.J."/>
            <person name="Johnson D.L."/>
            <person name="Bohlmann J."/>
            <person name="van Vuuren H.J."/>
            <person name="Jones S.J."/>
            <person name="Pretorius I.S."/>
            <person name="Schmidt S.A."/>
            <person name="Borneman A.R."/>
        </authorList>
    </citation>
    <scope>NUCLEOTIDE SEQUENCE [LARGE SCALE GENOMIC DNA]</scope>
    <source>
        <strain evidence="3">cv. Chardonnay</strain>
        <tissue evidence="2">Leaf</tissue>
    </source>
</reference>
<proteinExistence type="predicted"/>
<dbReference type="InterPro" id="IPR043502">
    <property type="entry name" value="DNA/RNA_pol_sf"/>
</dbReference>
<gene>
    <name evidence="2" type="primary">YTX2_473</name>
    <name evidence="2" type="ORF">CK203_103652</name>
</gene>
<evidence type="ECO:0000313" key="2">
    <source>
        <dbReference type="EMBL" id="RVW26927.1"/>
    </source>
</evidence>
<dbReference type="CDD" id="cd01650">
    <property type="entry name" value="RT_nLTR_like"/>
    <property type="match status" value="1"/>
</dbReference>
<name>A0A438CUP2_VITVI</name>
<organism evidence="2 3">
    <name type="scientific">Vitis vinifera</name>
    <name type="common">Grape</name>
    <dbReference type="NCBI Taxonomy" id="29760"/>
    <lineage>
        <taxon>Eukaryota</taxon>
        <taxon>Viridiplantae</taxon>
        <taxon>Streptophyta</taxon>
        <taxon>Embryophyta</taxon>
        <taxon>Tracheophyta</taxon>
        <taxon>Spermatophyta</taxon>
        <taxon>Magnoliopsida</taxon>
        <taxon>eudicotyledons</taxon>
        <taxon>Gunneridae</taxon>
        <taxon>Pentapetalae</taxon>
        <taxon>rosids</taxon>
        <taxon>Vitales</taxon>
        <taxon>Vitaceae</taxon>
        <taxon>Viteae</taxon>
        <taxon>Vitis</taxon>
    </lineage>
</organism>
<sequence>MIRFPSEEQRRPYVPGDEEGAIQVVLAKSVSDHSPILLDGGGMRRRPTPFRFENMWLKEDGFKEVLRQWWEGIQIDSKKQNAWNLIDYWDKEETVCSLSMEEKEARKEARELYKKWTLLEEASWRQKLEELDVERLEKPFSEEEVFEALEGCCGEKVPGLNGISMAFWQFAWEFVKEKVMNLFRQFHETGRFVRSLNATFLVLIPKKGGAEDLKDFRPISLVGGLYKWLAKVLANRLKEVLAKVISLSQNTFMEGRQIMDAVLIANEAIDSILKSNKGAILCKLDFEKAYDHVDWSFLLAVLGKMGFGGRWCSWIKWCLPTVKFLVLVNGSPTGFFQSSRGLRQGDPLSPYLFVIVMKAFSCLMKRAIGGAKEDQLTHLCWLLMWFEALSGLKANLEKIRLRLEKIQRDFLWGGGALEQKPHLVRWSIVCEDKSKGGLGVIRRKYGEERGGWRSCETREAYGVGLWKAINKVGKLVTPFFGFEVGDGKNVSFWKDKWCGTIPLSETFPSLFALAMSKEAWVNEVWTTEGERRGSWTPTFNRLFNNWEMEEVGRLLCYLEGKMVRVDEEDRPKISFFAWEASWGRVLTLDHLEKRGWALANRLERLFCGQEEEGGVAHGTIMLILGYLVG</sequence>
<dbReference type="PANTHER" id="PTHR46890:SF50">
    <property type="entry name" value="RNA-DIRECTED DNA POLYMERASE, EUKARYOTA, REVERSE TRANSCRIPTASE ZINC-BINDING DOMAIN PROTEIN-RELATED"/>
    <property type="match status" value="1"/>
</dbReference>
<dbReference type="SUPFAM" id="SSF56672">
    <property type="entry name" value="DNA/RNA polymerases"/>
    <property type="match status" value="1"/>
</dbReference>
<feature type="domain" description="Reverse transcriptase" evidence="1">
    <location>
        <begin position="185"/>
        <end position="484"/>
    </location>
</feature>
<dbReference type="PANTHER" id="PTHR46890">
    <property type="entry name" value="NON-LTR RETROLELEMENT REVERSE TRANSCRIPTASE-LIKE PROTEIN-RELATED"/>
    <property type="match status" value="1"/>
</dbReference>
<dbReference type="InterPro" id="IPR052343">
    <property type="entry name" value="Retrotransposon-Effector_Assoc"/>
</dbReference>
<dbReference type="Pfam" id="PF00078">
    <property type="entry name" value="RVT_1"/>
    <property type="match status" value="1"/>
</dbReference>
<accession>A0A438CUP2</accession>
<dbReference type="InterPro" id="IPR000477">
    <property type="entry name" value="RT_dom"/>
</dbReference>
<dbReference type="Proteomes" id="UP000288805">
    <property type="component" value="Unassembled WGS sequence"/>
</dbReference>